<feature type="transmembrane region" description="Helical" evidence="1">
    <location>
        <begin position="187"/>
        <end position="210"/>
    </location>
</feature>
<keyword evidence="3" id="KW-1185">Reference proteome</keyword>
<accession>A0A9N9D6A8</accession>
<sequence length="257" mass="28958">MTIPTKKFHFLLTRTVSICEEEDTRDNFRFDDRVVDIEAILGMPKKEFYTPVSKDVNKRDIEQAKKKLGVLEKIALRRRRHLGMSLLHYPDKTVCFKAQKRDKECGGLYLSSSRTKSGHWKPSSSQSSAIYLGMSLLHCPDKTQPSKSGHWKVRFNKQAGKFANTADQLVRLSFPSPQPSASTPQSYFISSIIGISSVIVIGISLVIIIISSVISHRYILSSSVIVIFSTIEEENLARKQANKQQPAEMRIMRALGG</sequence>
<proteinExistence type="predicted"/>
<protein>
    <submittedName>
        <fullName evidence="2">5160_t:CDS:1</fullName>
    </submittedName>
</protein>
<keyword evidence="1" id="KW-1133">Transmembrane helix</keyword>
<gene>
    <name evidence="2" type="ORF">POCULU_LOCUS8583</name>
</gene>
<evidence type="ECO:0000313" key="2">
    <source>
        <dbReference type="EMBL" id="CAG8624500.1"/>
    </source>
</evidence>
<reference evidence="2" key="1">
    <citation type="submission" date="2021-06" db="EMBL/GenBank/DDBJ databases">
        <authorList>
            <person name="Kallberg Y."/>
            <person name="Tangrot J."/>
            <person name="Rosling A."/>
        </authorList>
    </citation>
    <scope>NUCLEOTIDE SEQUENCE</scope>
    <source>
        <strain evidence="2">IA702</strain>
    </source>
</reference>
<organism evidence="2 3">
    <name type="scientific">Paraglomus occultum</name>
    <dbReference type="NCBI Taxonomy" id="144539"/>
    <lineage>
        <taxon>Eukaryota</taxon>
        <taxon>Fungi</taxon>
        <taxon>Fungi incertae sedis</taxon>
        <taxon>Mucoromycota</taxon>
        <taxon>Glomeromycotina</taxon>
        <taxon>Glomeromycetes</taxon>
        <taxon>Paraglomerales</taxon>
        <taxon>Paraglomeraceae</taxon>
        <taxon>Paraglomus</taxon>
    </lineage>
</organism>
<evidence type="ECO:0000313" key="3">
    <source>
        <dbReference type="Proteomes" id="UP000789572"/>
    </source>
</evidence>
<dbReference type="EMBL" id="CAJVPJ010002565">
    <property type="protein sequence ID" value="CAG8624500.1"/>
    <property type="molecule type" value="Genomic_DNA"/>
</dbReference>
<keyword evidence="1" id="KW-0812">Transmembrane</keyword>
<keyword evidence="1" id="KW-0472">Membrane</keyword>
<name>A0A9N9D6A8_9GLOM</name>
<comment type="caution">
    <text evidence="2">The sequence shown here is derived from an EMBL/GenBank/DDBJ whole genome shotgun (WGS) entry which is preliminary data.</text>
</comment>
<dbReference type="Proteomes" id="UP000789572">
    <property type="component" value="Unassembled WGS sequence"/>
</dbReference>
<dbReference type="AlphaFoldDB" id="A0A9N9D6A8"/>
<evidence type="ECO:0000256" key="1">
    <source>
        <dbReference type="SAM" id="Phobius"/>
    </source>
</evidence>